<evidence type="ECO:0000259" key="1">
    <source>
        <dbReference type="Pfam" id="PF13521"/>
    </source>
</evidence>
<dbReference type="STRING" id="34061.B0189_04040"/>
<gene>
    <name evidence="2" type="ORF">SAMN02745664_11218</name>
</gene>
<dbReference type="EMBL" id="FTNU01000012">
    <property type="protein sequence ID" value="SIR98244.1"/>
    <property type="molecule type" value="Genomic_DNA"/>
</dbReference>
<proteinExistence type="predicted"/>
<evidence type="ECO:0000313" key="3">
    <source>
        <dbReference type="Proteomes" id="UP000187495"/>
    </source>
</evidence>
<name>A0A1N7FD62_9GAMM</name>
<reference evidence="3" key="1">
    <citation type="submission" date="2017-01" db="EMBL/GenBank/DDBJ databases">
        <authorList>
            <person name="Varghese N."/>
            <person name="Submissions S."/>
        </authorList>
    </citation>
    <scope>NUCLEOTIDE SEQUENCE [LARGE SCALE GENOMIC DNA]</scope>
    <source>
        <strain evidence="3">DSM 21768</strain>
    </source>
</reference>
<dbReference type="Gene3D" id="3.40.50.300">
    <property type="entry name" value="P-loop containing nucleotide triphosphate hydrolases"/>
    <property type="match status" value="1"/>
</dbReference>
<dbReference type="InterPro" id="IPR027417">
    <property type="entry name" value="P-loop_NTPase"/>
</dbReference>
<dbReference type="Pfam" id="PF13521">
    <property type="entry name" value="AAA_28"/>
    <property type="match status" value="1"/>
</dbReference>
<dbReference type="Proteomes" id="UP000187495">
    <property type="component" value="Unassembled WGS sequence"/>
</dbReference>
<dbReference type="SUPFAM" id="SSF52374">
    <property type="entry name" value="Nucleotidylyl transferase"/>
    <property type="match status" value="1"/>
</dbReference>
<dbReference type="PANTHER" id="PTHR37512">
    <property type="entry name" value="TRIFUNCTIONAL NAD BIOSYNTHESIS/REGULATOR PROTEIN NADR"/>
    <property type="match status" value="1"/>
</dbReference>
<protein>
    <submittedName>
        <fullName evidence="2">HTH-type transcriptional regulator, transcriptional repressor of NAD biosynthesis genes</fullName>
    </submittedName>
</protein>
<dbReference type="PANTHER" id="PTHR37512:SF1">
    <property type="entry name" value="NADR_TTD14 AAA DOMAIN-CONTAINING PROTEIN"/>
    <property type="match status" value="1"/>
</dbReference>
<dbReference type="InterPro" id="IPR052735">
    <property type="entry name" value="NAD_biosynth-regulator"/>
</dbReference>
<dbReference type="AlphaFoldDB" id="A0A1N7FD62"/>
<dbReference type="NCBIfam" id="NF005988">
    <property type="entry name" value="PRK08099.1"/>
    <property type="match status" value="1"/>
</dbReference>
<dbReference type="Gene3D" id="3.40.50.620">
    <property type="entry name" value="HUPs"/>
    <property type="match status" value="1"/>
</dbReference>
<feature type="domain" description="NadR/Ttd14 AAA" evidence="1">
    <location>
        <begin position="175"/>
        <end position="335"/>
    </location>
</feature>
<sequence length="351" mass="38538">MTQAQHALLIGDFAPLHLGHMQDINHAAQMATTLHIIITPPKANPLPSGRCPTLADVARWVQNACQQFGFVRVHTTASLGLDKLNNLCNFDYQTAHTPPAELPALCQALQLDTSDVVIITKAKQGNLPTDTTNASTANLAQLPSTIVDNLPIATQPLSHFAKLSPACRYFYTQTVCIVGGESSGKTTLVHKLANHYGASVALEMGRLYTHSHLGGSELALQYSDYTPIAIHHAKAIEHACHNATAAITLIDTDFATTQAFCETYENASNPVVASLALDYRMDFTLYLDNNVAWVADGMRRLGGAARSQFAQKLLEILARYRIDYHSIDNPDYRQRYLQAVAWIDRQILAKF</sequence>
<keyword evidence="3" id="KW-1185">Reference proteome</keyword>
<dbReference type="InterPro" id="IPR014729">
    <property type="entry name" value="Rossmann-like_a/b/a_fold"/>
</dbReference>
<dbReference type="SUPFAM" id="SSF52540">
    <property type="entry name" value="P-loop containing nucleoside triphosphate hydrolases"/>
    <property type="match status" value="1"/>
</dbReference>
<evidence type="ECO:0000313" key="2">
    <source>
        <dbReference type="EMBL" id="SIR98244.1"/>
    </source>
</evidence>
<organism evidence="2 3">
    <name type="scientific">Moraxella cuniculi DSM 21768</name>
    <dbReference type="NCBI Taxonomy" id="1122245"/>
    <lineage>
        <taxon>Bacteria</taxon>
        <taxon>Pseudomonadati</taxon>
        <taxon>Pseudomonadota</taxon>
        <taxon>Gammaproteobacteria</taxon>
        <taxon>Moraxellales</taxon>
        <taxon>Moraxellaceae</taxon>
        <taxon>Moraxella</taxon>
    </lineage>
</organism>
<accession>A0A1N7FD62</accession>
<dbReference type="InterPro" id="IPR038727">
    <property type="entry name" value="NadR/Ttd14_AAA_dom"/>
</dbReference>